<reference evidence="2" key="1">
    <citation type="submission" date="2022-03" db="EMBL/GenBank/DDBJ databases">
        <title>Genomic analyses of argali, domestic sheep and their hybrids provide insights into chromosomal evolution, heterosis and genetic basis of agronomic traits.</title>
        <authorList>
            <person name="Li M."/>
        </authorList>
    </citation>
    <scope>NUCLEOTIDE SEQUENCE</scope>
    <source>
        <strain evidence="2">CAU-MHL-2022a</strain>
        <tissue evidence="2">Skin</tissue>
    </source>
</reference>
<accession>A0AAD4Y741</accession>
<dbReference type="AlphaFoldDB" id="A0AAD4Y741"/>
<name>A0AAD4Y741_OVIAM</name>
<gene>
    <name evidence="2" type="ORF">MG293_014288</name>
</gene>
<protein>
    <submittedName>
        <fullName evidence="2">Uncharacterized protein</fullName>
    </submittedName>
</protein>
<feature type="region of interest" description="Disordered" evidence="1">
    <location>
        <begin position="1"/>
        <end position="24"/>
    </location>
</feature>
<evidence type="ECO:0000313" key="3">
    <source>
        <dbReference type="Proteomes" id="UP001214576"/>
    </source>
</evidence>
<evidence type="ECO:0000313" key="2">
    <source>
        <dbReference type="EMBL" id="KAI4535961.1"/>
    </source>
</evidence>
<proteinExistence type="predicted"/>
<keyword evidence="3" id="KW-1185">Reference proteome</keyword>
<sequence length="189" mass="20206">MEKRKEQGGKTRKPNPVGASAPAGVLAASADKRCSLGTAQDRVTRFKDLRQCASPKRGPDWGLLEASGILPSEERSSRETHPGILVLVSCEATLTLVWNPEQTPLTDPQRQAQPVLRTPVGTRHPSSSYPGPWECLASLTLFGHQSPEGFPQHLGIPGGLTPGETAGALGGLRIPWTPPSTSQHLISQR</sequence>
<evidence type="ECO:0000256" key="1">
    <source>
        <dbReference type="SAM" id="MobiDB-lite"/>
    </source>
</evidence>
<dbReference type="Proteomes" id="UP001214576">
    <property type="component" value="Unassembled WGS sequence"/>
</dbReference>
<dbReference type="EMBL" id="JAKZEL010000017">
    <property type="protein sequence ID" value="KAI4535961.1"/>
    <property type="molecule type" value="Genomic_DNA"/>
</dbReference>
<comment type="caution">
    <text evidence="2">The sequence shown here is derived from an EMBL/GenBank/DDBJ whole genome shotgun (WGS) entry which is preliminary data.</text>
</comment>
<organism evidence="2 3">
    <name type="scientific">Ovis ammon polii</name>
    <dbReference type="NCBI Taxonomy" id="230172"/>
    <lineage>
        <taxon>Eukaryota</taxon>
        <taxon>Metazoa</taxon>
        <taxon>Chordata</taxon>
        <taxon>Craniata</taxon>
        <taxon>Vertebrata</taxon>
        <taxon>Euteleostomi</taxon>
        <taxon>Mammalia</taxon>
        <taxon>Eutheria</taxon>
        <taxon>Laurasiatheria</taxon>
        <taxon>Artiodactyla</taxon>
        <taxon>Ruminantia</taxon>
        <taxon>Pecora</taxon>
        <taxon>Bovidae</taxon>
        <taxon>Caprinae</taxon>
        <taxon>Ovis</taxon>
    </lineage>
</organism>